<dbReference type="OrthoDB" id="774437at2759"/>
<proteinExistence type="predicted"/>
<feature type="compositionally biased region" description="Basic and acidic residues" evidence="1">
    <location>
        <begin position="1"/>
        <end position="12"/>
    </location>
</feature>
<evidence type="ECO:0000256" key="1">
    <source>
        <dbReference type="SAM" id="MobiDB-lite"/>
    </source>
</evidence>
<feature type="region of interest" description="Disordered" evidence="1">
    <location>
        <begin position="1"/>
        <end position="22"/>
    </location>
</feature>
<accession>A0A804L3G7</accession>
<dbReference type="EnsemblPlants" id="Ma11_t02540.1">
    <property type="protein sequence ID" value="Ma11_p02540.1"/>
    <property type="gene ID" value="Ma11_g02540"/>
</dbReference>
<reference evidence="2" key="1">
    <citation type="submission" date="2021-03" db="EMBL/GenBank/DDBJ databases">
        <authorList>
            <consortium name="Genoscope - CEA"/>
            <person name="William W."/>
        </authorList>
    </citation>
    <scope>NUCLEOTIDE SEQUENCE</scope>
    <source>
        <strain evidence="2">Doubled-haploid Pahang</strain>
    </source>
</reference>
<dbReference type="OMA" id="ACANSNY"/>
<protein>
    <submittedName>
        <fullName evidence="2">(wild Malaysian banana) hypothetical protein</fullName>
    </submittedName>
</protein>
<dbReference type="InParanoid" id="A0A804L3G7"/>
<dbReference type="Gramene" id="Ma11_t02540.1">
    <property type="protein sequence ID" value="Ma11_p02540.1"/>
    <property type="gene ID" value="Ma11_g02540"/>
</dbReference>
<evidence type="ECO:0000313" key="4">
    <source>
        <dbReference type="Proteomes" id="UP000012960"/>
    </source>
</evidence>
<dbReference type="PANTHER" id="PTHR33472">
    <property type="entry name" value="OS01G0106600 PROTEIN"/>
    <property type="match status" value="1"/>
</dbReference>
<feature type="compositionally biased region" description="Acidic residues" evidence="1">
    <location>
        <begin position="94"/>
        <end position="104"/>
    </location>
</feature>
<dbReference type="PANTHER" id="PTHR33472:SF28">
    <property type="entry name" value="BROMO AND FHA DOMAIN-CONTAINING PROTEIN DDB_G0267958"/>
    <property type="match status" value="1"/>
</dbReference>
<keyword evidence="4" id="KW-1185">Reference proteome</keyword>
<evidence type="ECO:0000313" key="2">
    <source>
        <dbReference type="EMBL" id="CAG1863343.1"/>
    </source>
</evidence>
<organism evidence="3 4">
    <name type="scientific">Musa acuminata subsp. malaccensis</name>
    <name type="common">Wild banana</name>
    <name type="synonym">Musa malaccensis</name>
    <dbReference type="NCBI Taxonomy" id="214687"/>
    <lineage>
        <taxon>Eukaryota</taxon>
        <taxon>Viridiplantae</taxon>
        <taxon>Streptophyta</taxon>
        <taxon>Embryophyta</taxon>
        <taxon>Tracheophyta</taxon>
        <taxon>Spermatophyta</taxon>
        <taxon>Magnoliopsida</taxon>
        <taxon>Liliopsida</taxon>
        <taxon>Zingiberales</taxon>
        <taxon>Musaceae</taxon>
        <taxon>Musa</taxon>
    </lineage>
</organism>
<sequence length="111" mass="11427">MVPKSSSREHADAMGLGQEGGDGTRIVVLAGENRGAVTRVNSQEMVDTGGALRADENALAACANSNYQAVNNSIVLGGSCTAEDPGVHIAISDREDDDDDDESGEGSIYNS</sequence>
<dbReference type="AlphaFoldDB" id="A0A804L3G7"/>
<evidence type="ECO:0000313" key="3">
    <source>
        <dbReference type="EnsemblPlants" id="Ma11_p02540.1"/>
    </source>
</evidence>
<name>A0A804L3G7_MUSAM</name>
<reference evidence="3" key="2">
    <citation type="submission" date="2021-05" db="UniProtKB">
        <authorList>
            <consortium name="EnsemblPlants"/>
        </authorList>
    </citation>
    <scope>IDENTIFICATION</scope>
    <source>
        <strain evidence="3">subsp. malaccensis</strain>
    </source>
</reference>
<dbReference type="Proteomes" id="UP000012960">
    <property type="component" value="Unplaced"/>
</dbReference>
<gene>
    <name evidence="2" type="ORF">GSMUA_22850.1</name>
</gene>
<dbReference type="EMBL" id="HG996475">
    <property type="protein sequence ID" value="CAG1863343.1"/>
    <property type="molecule type" value="Genomic_DNA"/>
</dbReference>
<feature type="region of interest" description="Disordered" evidence="1">
    <location>
        <begin position="90"/>
        <end position="111"/>
    </location>
</feature>